<evidence type="ECO:0000256" key="4">
    <source>
        <dbReference type="ARBA" id="ARBA00022989"/>
    </source>
</evidence>
<feature type="transmembrane region" description="Helical" evidence="7">
    <location>
        <begin position="503"/>
        <end position="523"/>
    </location>
</feature>
<evidence type="ECO:0000256" key="2">
    <source>
        <dbReference type="ARBA" id="ARBA00006772"/>
    </source>
</evidence>
<protein>
    <submittedName>
        <fullName evidence="8">Uncharacterized protein</fullName>
    </submittedName>
</protein>
<evidence type="ECO:0000256" key="6">
    <source>
        <dbReference type="SAM" id="MobiDB-lite"/>
    </source>
</evidence>
<keyword evidence="9" id="KW-1185">Reference proteome</keyword>
<comment type="subcellular location">
    <subcellularLocation>
        <location evidence="1">Membrane</location>
        <topology evidence="1">Multi-pass membrane protein</topology>
    </subcellularLocation>
</comment>
<dbReference type="OrthoDB" id="6493944at2759"/>
<reference evidence="8 9" key="1">
    <citation type="submission" date="2017-06" db="EMBL/GenBank/DDBJ databases">
        <title>A platform for efficient transgenesis in Macrostomum lignano, a flatworm model organism for stem cell research.</title>
        <authorList>
            <person name="Berezikov E."/>
        </authorList>
    </citation>
    <scope>NUCLEOTIDE SEQUENCE [LARGE SCALE GENOMIC DNA]</scope>
    <source>
        <strain evidence="8">DV1</strain>
        <tissue evidence="8">Whole organism</tissue>
    </source>
</reference>
<keyword evidence="4 7" id="KW-1133">Transmembrane helix</keyword>
<dbReference type="EMBL" id="NIVC01004268">
    <property type="protein sequence ID" value="PAA47993.1"/>
    <property type="molecule type" value="Genomic_DNA"/>
</dbReference>
<feature type="transmembrane region" description="Helical" evidence="7">
    <location>
        <begin position="51"/>
        <end position="73"/>
    </location>
</feature>
<feature type="transmembrane region" description="Helical" evidence="7">
    <location>
        <begin position="272"/>
        <end position="296"/>
    </location>
</feature>
<accession>A0A267DFD8</accession>
<evidence type="ECO:0000256" key="5">
    <source>
        <dbReference type="ARBA" id="ARBA00023136"/>
    </source>
</evidence>
<dbReference type="GO" id="GO:0005886">
    <property type="term" value="C:plasma membrane"/>
    <property type="evidence" value="ECO:0007669"/>
    <property type="project" value="TreeGrafter"/>
</dbReference>
<dbReference type="GO" id="GO:0015141">
    <property type="term" value="F:succinate transmembrane transporter activity"/>
    <property type="evidence" value="ECO:0007669"/>
    <property type="project" value="TreeGrafter"/>
</dbReference>
<name>A0A267DFD8_9PLAT</name>
<feature type="transmembrane region" description="Helical" evidence="7">
    <location>
        <begin position="225"/>
        <end position="252"/>
    </location>
</feature>
<feature type="transmembrane region" description="Helical" evidence="7">
    <location>
        <begin position="416"/>
        <end position="435"/>
    </location>
</feature>
<evidence type="ECO:0000313" key="8">
    <source>
        <dbReference type="EMBL" id="PAA47993.1"/>
    </source>
</evidence>
<comment type="similarity">
    <text evidence="2">Belongs to the SLC13A/DASS transporter (TC 2.A.47) family. NADC subfamily.</text>
</comment>
<feature type="transmembrane region" description="Helical" evidence="7">
    <location>
        <begin position="543"/>
        <end position="567"/>
    </location>
</feature>
<comment type="caution">
    <text evidence="8">The sequence shown here is derived from an EMBL/GenBank/DDBJ whole genome shotgun (WGS) entry which is preliminary data.</text>
</comment>
<dbReference type="PANTHER" id="PTHR10283:SF82">
    <property type="entry name" value="SOLUTE CARRIER FAMILY 13 MEMBER 2"/>
    <property type="match status" value="1"/>
</dbReference>
<organism evidence="8 9">
    <name type="scientific">Macrostomum lignano</name>
    <dbReference type="NCBI Taxonomy" id="282301"/>
    <lineage>
        <taxon>Eukaryota</taxon>
        <taxon>Metazoa</taxon>
        <taxon>Spiralia</taxon>
        <taxon>Lophotrochozoa</taxon>
        <taxon>Platyhelminthes</taxon>
        <taxon>Rhabditophora</taxon>
        <taxon>Macrostomorpha</taxon>
        <taxon>Macrostomida</taxon>
        <taxon>Macrostomidae</taxon>
        <taxon>Macrostomum</taxon>
    </lineage>
</organism>
<dbReference type="InterPro" id="IPR001898">
    <property type="entry name" value="SLC13A/DASS"/>
</dbReference>
<keyword evidence="3 7" id="KW-0812">Transmembrane</keyword>
<feature type="transmembrane region" description="Helical" evidence="7">
    <location>
        <begin position="464"/>
        <end position="491"/>
    </location>
</feature>
<dbReference type="GO" id="GO:0015137">
    <property type="term" value="F:citrate transmembrane transporter activity"/>
    <property type="evidence" value="ECO:0007669"/>
    <property type="project" value="TreeGrafter"/>
</dbReference>
<dbReference type="Pfam" id="PF00939">
    <property type="entry name" value="Na_sulph_symp"/>
    <property type="match status" value="1"/>
</dbReference>
<evidence type="ECO:0000256" key="1">
    <source>
        <dbReference type="ARBA" id="ARBA00004141"/>
    </source>
</evidence>
<gene>
    <name evidence="8" type="ORF">BOX15_Mlig006849g1</name>
</gene>
<dbReference type="Proteomes" id="UP000215902">
    <property type="component" value="Unassembled WGS sequence"/>
</dbReference>
<dbReference type="STRING" id="282301.A0A267DFD8"/>
<feature type="transmembrane region" description="Helical" evidence="7">
    <location>
        <begin position="85"/>
        <end position="103"/>
    </location>
</feature>
<evidence type="ECO:0000256" key="7">
    <source>
        <dbReference type="SAM" id="Phobius"/>
    </source>
</evidence>
<sequence>MAFACRKLPEPIKRHWRVLPLLLAPVLLSPLLTMGSEKARCAYLLLLMATYWVLELLPLSLTAVLPFFLGPLLRIGTCHELAKSYFTDIHFLMIGGVMLSVAMEDTGLSRRFALRTVALLGTRPRWLLLGFMLPSWLMSMWMSNTGTTILMFPFVMAAIAETEKATEQLQDAPDRESLALDQREKHPTATDCEGAAAEPPPPCEDGLDSNTVGKTRHKTHTRSHAVCYCLSVAYACNVGGVATLIGTGTNLVLVGQLQQIYRVSNVVTFSNWMAFSLPLSLFSLLLIWLLLQLVFVGPRDTFNWRSQSAEQKRQEARVKLYFHQQLEALGSVSFAEWATMAAFPCVLLLLLTGKLTSSFGWHYLFGSVNDKPVVSDATGMLLVALLLTLIPNPDLTEEHGPTNSLGYRAVARWDRVLLKIPLDIMLLIGGGLALAKLTKDTKLSETIGSALTPTLQALPTELTLLLLSFCVIWLTEVTSNMATASVLLPIVAQIAACLGHNPLLFMVSLTVTCSFAFCLPTATPPNAIVFGSGRVSIPSMAKAGLVLNLVFSTIVPFYTMLVGRWVYSVHELPEWAETSSSLCANETFSG</sequence>
<dbReference type="PANTHER" id="PTHR10283">
    <property type="entry name" value="SOLUTE CARRIER FAMILY 13 MEMBER"/>
    <property type="match status" value="1"/>
</dbReference>
<dbReference type="AlphaFoldDB" id="A0A267DFD8"/>
<keyword evidence="5 7" id="KW-0472">Membrane</keyword>
<feature type="region of interest" description="Disordered" evidence="6">
    <location>
        <begin position="183"/>
        <end position="215"/>
    </location>
</feature>
<evidence type="ECO:0000313" key="9">
    <source>
        <dbReference type="Proteomes" id="UP000215902"/>
    </source>
</evidence>
<proteinExistence type="inferred from homology"/>
<evidence type="ECO:0000256" key="3">
    <source>
        <dbReference type="ARBA" id="ARBA00022692"/>
    </source>
</evidence>